<dbReference type="Pfam" id="PF08450">
    <property type="entry name" value="SGL"/>
    <property type="match status" value="1"/>
</dbReference>
<dbReference type="EMBL" id="CP029803">
    <property type="protein sequence ID" value="AWT59600.1"/>
    <property type="molecule type" value="Genomic_DNA"/>
</dbReference>
<dbReference type="InterPro" id="IPR013658">
    <property type="entry name" value="SGL"/>
</dbReference>
<keyword evidence="5" id="KW-0378">Hydrolase</keyword>
<dbReference type="InterPro" id="IPR011042">
    <property type="entry name" value="6-blade_b-propeller_TolB-like"/>
</dbReference>
<dbReference type="SUPFAM" id="SSF63829">
    <property type="entry name" value="Calcium-dependent phosphotriesterase"/>
    <property type="match status" value="1"/>
</dbReference>
<feature type="binding site" evidence="3">
    <location>
        <position position="152"/>
    </location>
    <ligand>
        <name>a divalent metal cation</name>
        <dbReference type="ChEBI" id="CHEBI:60240"/>
    </ligand>
</feature>
<dbReference type="Gene3D" id="2.120.10.30">
    <property type="entry name" value="TolB, C-terminal domain"/>
    <property type="match status" value="1"/>
</dbReference>
<dbReference type="KEGG" id="mtar:DF168_00792"/>
<evidence type="ECO:0000256" key="2">
    <source>
        <dbReference type="PIRSR" id="PIRSR605511-1"/>
    </source>
</evidence>
<proteinExistence type="inferred from homology"/>
<reference evidence="5 6" key="1">
    <citation type="submission" date="2018-06" db="EMBL/GenBank/DDBJ databases">
        <title>Draft Genome Sequence of a Novel Marine Bacterium Related to the Verrucomicrobia.</title>
        <authorList>
            <person name="Vosseberg J."/>
            <person name="Martijn J."/>
            <person name="Ettema T.J.G."/>
        </authorList>
    </citation>
    <scope>NUCLEOTIDE SEQUENCE [LARGE SCALE GENOMIC DNA]</scope>
    <source>
        <strain evidence="5">TARA_B100001123</strain>
    </source>
</reference>
<evidence type="ECO:0000259" key="4">
    <source>
        <dbReference type="Pfam" id="PF08450"/>
    </source>
</evidence>
<keyword evidence="3" id="KW-0862">Zinc</keyword>
<evidence type="ECO:0000256" key="1">
    <source>
        <dbReference type="ARBA" id="ARBA00008853"/>
    </source>
</evidence>
<feature type="domain" description="SMP-30/Gluconolactonase/LRE-like region" evidence="4">
    <location>
        <begin position="19"/>
        <end position="260"/>
    </location>
</feature>
<keyword evidence="3" id="KW-0479">Metal-binding</keyword>
<dbReference type="PANTHER" id="PTHR10907">
    <property type="entry name" value="REGUCALCIN"/>
    <property type="match status" value="1"/>
</dbReference>
<dbReference type="GO" id="GO:0019853">
    <property type="term" value="P:L-ascorbic acid biosynthetic process"/>
    <property type="evidence" value="ECO:0007669"/>
    <property type="project" value="TreeGrafter"/>
</dbReference>
<feature type="binding site" evidence="3">
    <location>
        <position position="201"/>
    </location>
    <ligand>
        <name>a divalent metal cation</name>
        <dbReference type="ChEBI" id="CHEBI:60240"/>
    </ligand>
</feature>
<feature type="binding site" evidence="3">
    <location>
        <position position="104"/>
    </location>
    <ligand>
        <name>substrate</name>
    </ligand>
</feature>
<comment type="cofactor">
    <cofactor evidence="3">
        <name>Zn(2+)</name>
        <dbReference type="ChEBI" id="CHEBI:29105"/>
    </cofactor>
    <text evidence="3">Binds 1 divalent metal cation per subunit.</text>
</comment>
<evidence type="ECO:0000313" key="5">
    <source>
        <dbReference type="EMBL" id="AWT59600.1"/>
    </source>
</evidence>
<protein>
    <submittedName>
        <fullName evidence="5">6-deoxy-6-sulfogluconolactonase</fullName>
        <ecNumber evidence="5">3.1.1.99</ecNumber>
    </submittedName>
</protein>
<gene>
    <name evidence="5" type="ORF">DF168_00792</name>
</gene>
<accession>A0A2Z4AL72</accession>
<feature type="binding site" evidence="3">
    <location>
        <position position="21"/>
    </location>
    <ligand>
        <name>a divalent metal cation</name>
        <dbReference type="ChEBI" id="CHEBI:60240"/>
    </ligand>
</feature>
<organism evidence="5 6">
    <name type="scientific">Candidatus Moanibacter tarae</name>
    <dbReference type="NCBI Taxonomy" id="2200854"/>
    <lineage>
        <taxon>Bacteria</taxon>
        <taxon>Pseudomonadati</taxon>
        <taxon>Verrucomicrobiota</taxon>
        <taxon>Opitutia</taxon>
        <taxon>Puniceicoccales</taxon>
        <taxon>Puniceicoccales incertae sedis</taxon>
        <taxon>Candidatus Moanibacter</taxon>
    </lineage>
</organism>
<dbReference type="PANTHER" id="PTHR10907:SF47">
    <property type="entry name" value="REGUCALCIN"/>
    <property type="match status" value="1"/>
</dbReference>
<dbReference type="AlphaFoldDB" id="A0A2Z4AL72"/>
<dbReference type="EC" id="3.1.1.99" evidence="5"/>
<name>A0A2Z4AL72_9BACT</name>
<sequence>MMKETVVDPEVVVMKRSRIGEGAIWDIKKSLLYWVDILSGEVCIFNPTTGENRIIQTCQAVGTVVPRASGGLLVALHNGIASINLETEKLTLLADPEWDIPSNRFNDGKCDPAGRFWAGTMEFSGEIGKGALYCFDTEGVVTKKVSPVSISNGIIWSGDHKTMYYIDTLLDNVRAWDFDVETGEISNERVVIENQGSGHFDGMSIDEEGMLWIAMAGGWAVRRFDPGSGRQLESLKLPVSIVTSCAFGGENLDELYITSIGDGFSDEQWKEEPLAGSLLRIKAPVRGVPSFSYEG</sequence>
<dbReference type="GO" id="GO:0005509">
    <property type="term" value="F:calcium ion binding"/>
    <property type="evidence" value="ECO:0007669"/>
    <property type="project" value="TreeGrafter"/>
</dbReference>
<evidence type="ECO:0000313" key="6">
    <source>
        <dbReference type="Proteomes" id="UP000247465"/>
    </source>
</evidence>
<feature type="active site" description="Proton donor/acceptor" evidence="2">
    <location>
        <position position="201"/>
    </location>
</feature>
<feature type="binding site" evidence="3">
    <location>
        <position position="106"/>
    </location>
    <ligand>
        <name>substrate</name>
    </ligand>
</feature>
<dbReference type="PRINTS" id="PR01790">
    <property type="entry name" value="SMP30FAMILY"/>
</dbReference>
<dbReference type="GO" id="GO:0004341">
    <property type="term" value="F:gluconolactonase activity"/>
    <property type="evidence" value="ECO:0007669"/>
    <property type="project" value="TreeGrafter"/>
</dbReference>
<dbReference type="InterPro" id="IPR005511">
    <property type="entry name" value="SMP-30"/>
</dbReference>
<dbReference type="Proteomes" id="UP000247465">
    <property type="component" value="Chromosome"/>
</dbReference>
<evidence type="ECO:0000256" key="3">
    <source>
        <dbReference type="PIRSR" id="PIRSR605511-2"/>
    </source>
</evidence>
<comment type="similarity">
    <text evidence="1">Belongs to the SMP-30/CGR1 family.</text>
</comment>